<dbReference type="Gene3D" id="2.60.120.260">
    <property type="entry name" value="Galactose-binding domain-like"/>
    <property type="match status" value="1"/>
</dbReference>
<organism evidence="3 4">
    <name type="scientific">Candidatus Andeanibacterium colombiense</name>
    <dbReference type="NCBI Taxonomy" id="3121345"/>
    <lineage>
        <taxon>Bacteria</taxon>
        <taxon>Pseudomonadati</taxon>
        <taxon>Pseudomonadota</taxon>
        <taxon>Alphaproteobacteria</taxon>
        <taxon>Sphingomonadales</taxon>
        <taxon>Sphingomonadaceae</taxon>
        <taxon>Candidatus Andeanibacterium</taxon>
    </lineage>
</organism>
<feature type="domain" description="Xaa-Pro dipeptidyl-peptidase C-terminal" evidence="2">
    <location>
        <begin position="341"/>
        <end position="594"/>
    </location>
</feature>
<dbReference type="InterPro" id="IPR005674">
    <property type="entry name" value="CocE/Ser_esterase"/>
</dbReference>
<dbReference type="SUPFAM" id="SSF49785">
    <property type="entry name" value="Galactose-binding domain-like"/>
    <property type="match status" value="1"/>
</dbReference>
<dbReference type="KEGG" id="acob:P0Y56_03060"/>
<dbReference type="Pfam" id="PF02129">
    <property type="entry name" value="Peptidase_S15"/>
    <property type="match status" value="1"/>
</dbReference>
<dbReference type="InterPro" id="IPR013736">
    <property type="entry name" value="Xaa-Pro_dipept_C"/>
</dbReference>
<name>A0AAJ5XBE9_9SPHN</name>
<dbReference type="NCBIfam" id="TIGR00976">
    <property type="entry name" value="CocE_NonD"/>
    <property type="match status" value="1"/>
</dbReference>
<gene>
    <name evidence="3" type="ORF">P0Y56_03060</name>
</gene>
<evidence type="ECO:0000256" key="1">
    <source>
        <dbReference type="ARBA" id="ARBA00022801"/>
    </source>
</evidence>
<dbReference type="Pfam" id="PF08530">
    <property type="entry name" value="PepX_C"/>
    <property type="match status" value="1"/>
</dbReference>
<dbReference type="InterPro" id="IPR000383">
    <property type="entry name" value="Xaa-Pro-like_dom"/>
</dbReference>
<dbReference type="GO" id="GO:0008239">
    <property type="term" value="F:dipeptidyl-peptidase activity"/>
    <property type="evidence" value="ECO:0007669"/>
    <property type="project" value="InterPro"/>
</dbReference>
<keyword evidence="1 3" id="KW-0378">Hydrolase</keyword>
<dbReference type="InterPro" id="IPR029058">
    <property type="entry name" value="AB_hydrolase_fold"/>
</dbReference>
<dbReference type="SMART" id="SM00939">
    <property type="entry name" value="PepX_C"/>
    <property type="match status" value="1"/>
</dbReference>
<evidence type="ECO:0000313" key="3">
    <source>
        <dbReference type="EMBL" id="WEK48392.1"/>
    </source>
</evidence>
<dbReference type="Gene3D" id="3.40.50.1820">
    <property type="entry name" value="alpha/beta hydrolase"/>
    <property type="match status" value="1"/>
</dbReference>
<proteinExistence type="predicted"/>
<evidence type="ECO:0000259" key="2">
    <source>
        <dbReference type="SMART" id="SM00939"/>
    </source>
</evidence>
<dbReference type="AlphaFoldDB" id="A0AAJ5XBE9"/>
<dbReference type="EMBL" id="CP119316">
    <property type="protein sequence ID" value="WEK48392.1"/>
    <property type="molecule type" value="Genomic_DNA"/>
</dbReference>
<evidence type="ECO:0000313" key="4">
    <source>
        <dbReference type="Proteomes" id="UP001218362"/>
    </source>
</evidence>
<dbReference type="InterPro" id="IPR008979">
    <property type="entry name" value="Galactose-bd-like_sf"/>
</dbReference>
<dbReference type="Gene3D" id="1.10.3020.10">
    <property type="entry name" value="alpha-amino acid ester hydrolase ( Helical cap domain)"/>
    <property type="match status" value="1"/>
</dbReference>
<accession>A0AAJ5XBE9</accession>
<protein>
    <submittedName>
        <fullName evidence="3">CocE/NonD family hydrolase</fullName>
    </submittedName>
</protein>
<reference evidence="3" key="1">
    <citation type="submission" date="2023-03" db="EMBL/GenBank/DDBJ databases">
        <title>Andean soil-derived lignocellulolytic bacterial consortium as a source of novel taxa and putative plastic-active enzymes.</title>
        <authorList>
            <person name="Diaz-Garcia L."/>
            <person name="Chuvochina M."/>
            <person name="Feuerriegel G."/>
            <person name="Bunk B."/>
            <person name="Sproer C."/>
            <person name="Streit W.R."/>
            <person name="Rodriguez L.M."/>
            <person name="Overmann J."/>
            <person name="Jimenez D.J."/>
        </authorList>
    </citation>
    <scope>NUCLEOTIDE SEQUENCE</scope>
    <source>
        <strain evidence="3">MAG 26</strain>
    </source>
</reference>
<dbReference type="Proteomes" id="UP001218362">
    <property type="component" value="Chromosome"/>
</dbReference>
<dbReference type="SUPFAM" id="SSF53474">
    <property type="entry name" value="alpha/beta-Hydrolases"/>
    <property type="match status" value="1"/>
</dbReference>
<sequence>MKNELVENYDWVRPEADYIRREAMIPMRDGVKLFTVIVMRKGTTDGPILLSRTPYDATGATTRNRSQKIEEILPIADADFVDDGYIRVYQDVRGLGKSEGEYVMNRALRGPLNPGKIDHATDAYDTIDWLVKNVKESNGKVGITGSSYLGFTALMALIDPHPALKAAVPQSPMVDVWMGDDWFHNGAFRAFGLDYNLSQTVAKGGGAIPNGIDDDYTKYLQAGSIEDYVRKWGQDALPSTRKVMEHPTYDQFWQEQAVDKLLGKRKLTVPTMLVVGQWDQEDSYGAPAVYRALEPQDTRNDMVSLAIGPWRHSGVNYEARSLGPLDFEGDTGRQFRVGTMKPFLDCHLKTNPPPCHTPPVLTYATGADRWEVTDRWPAGNEQPLYLGAGGALSFGTVAEGSESYVSDPAKPIPNTPRPVHLSGPEWRTWLVQDQRFADGRPDVLTFQTDVLSEPVHIRGAPRVDLFASTSGQDSDFVVKLIDVYPPEDTAHPKLAGYELPIGIEIFRGRYVHGFATPGPLESDKTYRFGWSLPNVNHVFLPGHRLMVQVQSTLFPVYDRNPQSWVANPFETRPSDYIKATETVHFGGAQASAVYLPVAQD</sequence>